<protein>
    <submittedName>
        <fullName evidence="2">Uncharacterized protein</fullName>
    </submittedName>
</protein>
<comment type="caution">
    <text evidence="2">The sequence shown here is derived from an EMBL/GenBank/DDBJ whole genome shotgun (WGS) entry which is preliminary data.</text>
</comment>
<dbReference type="Proteomes" id="UP000615446">
    <property type="component" value="Unassembled WGS sequence"/>
</dbReference>
<accession>A0A2Z6SKI7</accession>
<feature type="region of interest" description="Disordered" evidence="1">
    <location>
        <begin position="672"/>
        <end position="692"/>
    </location>
</feature>
<reference evidence="3" key="2">
    <citation type="submission" date="2019-10" db="EMBL/GenBank/DDBJ databases">
        <title>Conservation and host-specific expression of non-tandemly repeated heterogenous ribosome RNA gene in arbuscular mycorrhizal fungi.</title>
        <authorList>
            <person name="Maeda T."/>
            <person name="Kobayashi Y."/>
            <person name="Nakagawa T."/>
            <person name="Ezawa T."/>
            <person name="Yamaguchi K."/>
            <person name="Bino T."/>
            <person name="Nishimoto Y."/>
            <person name="Shigenobu S."/>
            <person name="Kawaguchi M."/>
        </authorList>
    </citation>
    <scope>NUCLEOTIDE SEQUENCE</scope>
    <source>
        <strain evidence="3">HR1</strain>
    </source>
</reference>
<evidence type="ECO:0000313" key="3">
    <source>
        <dbReference type="EMBL" id="GES75533.1"/>
    </source>
</evidence>
<keyword evidence="4" id="KW-1185">Reference proteome</keyword>
<feature type="compositionally biased region" description="Low complexity" evidence="1">
    <location>
        <begin position="845"/>
        <end position="859"/>
    </location>
</feature>
<feature type="compositionally biased region" description="Polar residues" evidence="1">
    <location>
        <begin position="262"/>
        <end position="282"/>
    </location>
</feature>
<feature type="compositionally biased region" description="Acidic residues" evidence="1">
    <location>
        <begin position="672"/>
        <end position="688"/>
    </location>
</feature>
<evidence type="ECO:0000313" key="4">
    <source>
        <dbReference type="Proteomes" id="UP000247702"/>
    </source>
</evidence>
<feature type="compositionally biased region" description="Pro residues" evidence="1">
    <location>
        <begin position="46"/>
        <end position="58"/>
    </location>
</feature>
<dbReference type="EMBL" id="BLAL01000016">
    <property type="protein sequence ID" value="GES75533.1"/>
    <property type="molecule type" value="Genomic_DNA"/>
</dbReference>
<feature type="compositionally biased region" description="Acidic residues" evidence="1">
    <location>
        <begin position="300"/>
        <end position="309"/>
    </location>
</feature>
<gene>
    <name evidence="3" type="ORF">RCL2_000296300</name>
    <name evidence="2" type="ORF">RclHR1_07200005</name>
</gene>
<feature type="compositionally biased region" description="Polar residues" evidence="1">
    <location>
        <begin position="225"/>
        <end position="234"/>
    </location>
</feature>
<dbReference type="OrthoDB" id="2418712at2759"/>
<name>A0A2Z6SKI7_9GLOM</name>
<reference evidence="2 4" key="1">
    <citation type="submission" date="2017-11" db="EMBL/GenBank/DDBJ databases">
        <title>The genome of Rhizophagus clarus HR1 reveals common genetic basis of auxotrophy among arbuscular mycorrhizal fungi.</title>
        <authorList>
            <person name="Kobayashi Y."/>
        </authorList>
    </citation>
    <scope>NUCLEOTIDE SEQUENCE [LARGE SCALE GENOMIC DNA]</scope>
    <source>
        <strain evidence="2 4">HR1</strain>
    </source>
</reference>
<dbReference type="EMBL" id="BEXD01004116">
    <property type="protein sequence ID" value="GBC07047.1"/>
    <property type="molecule type" value="Genomic_DNA"/>
</dbReference>
<dbReference type="Proteomes" id="UP000247702">
    <property type="component" value="Unassembled WGS sequence"/>
</dbReference>
<sequence>MTTEVIISENPVFEETVISKPKDDDFPINDLNINSTSIKQDDLDTPPSPGSLNPPPPYSQCSQWDELSIEQLLEKSREMLDAEYLANGGKKEKDGVVLDKVSPTIRMVQLETLVSSLQNTLQAVLSDQTFAMHDLKSQLTDIQSVLKKMQDKQETISNEEIMKQVVTMKTLTENIMASNENKKQLDATKQQQQSEVPSEKDKNEKLSQQLAAEEHHFSPPMSITIPRTMSRQQFNSRTPSRNPSRPSSRSASRTVSPAHTPISLSRTSSRNKLDSSNESSLTKPYKVNEFPTINEKSEEGAEDDDDESCGGDTSLDRMISNITCLLNEAQDAVDLPIKGREKDRTFSIISTSSIDFDDINRQLDELDEDDECEEEEEEFVESPIEMGSLRPDSAEISKEGRWPRKKRTKSDANQEDFLRSLNSFNDSMVGLEDLIVGLTEELPQDEGDALSGIQYRVSTNELLNNPSSDVPDLDDFAQQCRLLTRALILPFLHATHSFMSESLQTTTNIQTPRSVTSTTRTFMNLMYWTFLFTLGSLVLDAWLCEVAGRQVIRMVELLKPGQPFGIIANGYGGYGSAIDMDQQDGGIGMMEDGKKKNVKFRTGPKMKAVTWKGAEKEVVGNEKKWWKNGAQGVLNLGRRSGCFLTGGHWGSTVGRFDDEYSEESDEWEIVDFDSDDDDDSVSEEEGNEGDPATLLRRRITNERLKRAGHTAHGKGDSVNNDMTSIKDQECDIQDDNLSRTFNNSEDSNKNKTFIQESENYEMDYDDYIDDDDLNIPGSFPTAFKWTPPQSTIVDNTDRVRRVRSVVLRRPKRNGPFGGSGGFWVMNTRKVRTISNSKDKDIIKSSNKSRSIINKSTKSNPIQKRTWVRRNSI</sequence>
<evidence type="ECO:0000313" key="2">
    <source>
        <dbReference type="EMBL" id="GBC07047.1"/>
    </source>
</evidence>
<feature type="region of interest" description="Disordered" evidence="1">
    <location>
        <begin position="845"/>
        <end position="872"/>
    </location>
</feature>
<organism evidence="2 4">
    <name type="scientific">Rhizophagus clarus</name>
    <dbReference type="NCBI Taxonomy" id="94130"/>
    <lineage>
        <taxon>Eukaryota</taxon>
        <taxon>Fungi</taxon>
        <taxon>Fungi incertae sedis</taxon>
        <taxon>Mucoromycota</taxon>
        <taxon>Glomeromycotina</taxon>
        <taxon>Glomeromycetes</taxon>
        <taxon>Glomerales</taxon>
        <taxon>Glomeraceae</taxon>
        <taxon>Rhizophagus</taxon>
    </lineage>
</organism>
<feature type="region of interest" description="Disordered" evidence="1">
    <location>
        <begin position="18"/>
        <end position="59"/>
    </location>
</feature>
<feature type="region of interest" description="Disordered" evidence="1">
    <location>
        <begin position="179"/>
        <end position="314"/>
    </location>
</feature>
<evidence type="ECO:0000256" key="1">
    <source>
        <dbReference type="SAM" id="MobiDB-lite"/>
    </source>
</evidence>
<dbReference type="AlphaFoldDB" id="A0A2Z6SKI7"/>
<proteinExistence type="predicted"/>
<feature type="compositionally biased region" description="Low complexity" evidence="1">
    <location>
        <begin position="235"/>
        <end position="258"/>
    </location>
</feature>
<feature type="compositionally biased region" description="Polar residues" evidence="1">
    <location>
        <begin position="187"/>
        <end position="196"/>
    </location>
</feature>